<reference evidence="6 7" key="1">
    <citation type="submission" date="2016-09" db="EMBL/GenBank/DDBJ databases">
        <title>The draft genome of Dichanthelium oligosanthes: A C3 panicoid grass species.</title>
        <authorList>
            <person name="Studer A.J."/>
            <person name="Schnable J.C."/>
            <person name="Brutnell T.P."/>
        </authorList>
    </citation>
    <scope>NUCLEOTIDE SEQUENCE [LARGE SCALE GENOMIC DNA]</scope>
    <source>
        <strain evidence="7">cv. Kellogg 1175</strain>
        <tissue evidence="6">Leaf</tissue>
    </source>
</reference>
<accession>A0A1E5WIL3</accession>
<feature type="compositionally biased region" description="Polar residues" evidence="3">
    <location>
        <begin position="60"/>
        <end position="72"/>
    </location>
</feature>
<dbReference type="SMART" id="SM00225">
    <property type="entry name" value="BTB"/>
    <property type="match status" value="1"/>
</dbReference>
<dbReference type="InterPro" id="IPR011333">
    <property type="entry name" value="SKP1/BTB/POZ_sf"/>
</dbReference>
<evidence type="ECO:0000256" key="3">
    <source>
        <dbReference type="SAM" id="MobiDB-lite"/>
    </source>
</evidence>
<dbReference type="Gene3D" id="3.30.710.10">
    <property type="entry name" value="Potassium Channel Kv1.1, Chain A"/>
    <property type="match status" value="1"/>
</dbReference>
<dbReference type="GO" id="GO:0016567">
    <property type="term" value="P:protein ubiquitination"/>
    <property type="evidence" value="ECO:0007669"/>
    <property type="project" value="InterPro"/>
</dbReference>
<evidence type="ECO:0000256" key="1">
    <source>
        <dbReference type="ARBA" id="ARBA00004906"/>
    </source>
</evidence>
<evidence type="ECO:0000259" key="5">
    <source>
        <dbReference type="PROSITE" id="PS50144"/>
    </source>
</evidence>
<sequence length="382" mass="42867">MAKRWKRSHRRGCPSVAPHEAAFPPVAPLGLDTWRAKQPHHRTELCWPAQNRTRNRKAMSNRSSTRPGSNFQDGALRRSRVQTRLRAQTNDLAVGDLVESEAISVGGHRWRIQCYPCGNRDEDKGQYVSLFLELVSDASEDVKIIFHVFLLGRNDEPCFSHERRSVHRYASRDPETWGWNQLLNRSVLEAFYVADGWVTSVCSIIVVDADTIAVPPSDIGRDLRFLLDCDVGTDVSFVVVGETIPAHRAVLAARSDVFKAELFGSMADATSSSITLRDIEPATFKAMLGFMYTDELPEEDDGLGNSTIEMTQHLLAAADRYALDRLKLIGARRIWGNLTVETFASTLVLAETYNCPELKSKCVDFFAVDKNLKKIIFADGFM</sequence>
<dbReference type="InterPro" id="IPR056423">
    <property type="entry name" value="BACK_BPM_SPOP"/>
</dbReference>
<protein>
    <submittedName>
        <fullName evidence="6">BTB/POZ and MATH domain-containing protein 2</fullName>
    </submittedName>
</protein>
<dbReference type="AlphaFoldDB" id="A0A1E5WIL3"/>
<dbReference type="InterPro" id="IPR008974">
    <property type="entry name" value="TRAF-like"/>
</dbReference>
<dbReference type="Pfam" id="PF24570">
    <property type="entry name" value="BACK_BPM_SPOP"/>
    <property type="match status" value="1"/>
</dbReference>
<proteinExistence type="inferred from homology"/>
<dbReference type="STRING" id="888268.A0A1E5WIL3"/>
<keyword evidence="7" id="KW-1185">Reference proteome</keyword>
<dbReference type="OrthoDB" id="637933at2759"/>
<dbReference type="SUPFAM" id="SSF54695">
    <property type="entry name" value="POZ domain"/>
    <property type="match status" value="1"/>
</dbReference>
<comment type="similarity">
    <text evidence="2">Belongs to the Tdpoz family.</text>
</comment>
<dbReference type="InterPro" id="IPR002083">
    <property type="entry name" value="MATH/TRAF_dom"/>
</dbReference>
<dbReference type="CDD" id="cd00121">
    <property type="entry name" value="MATH"/>
    <property type="match status" value="1"/>
</dbReference>
<feature type="region of interest" description="Disordered" evidence="3">
    <location>
        <begin position="50"/>
        <end position="76"/>
    </location>
</feature>
<feature type="region of interest" description="Disordered" evidence="3">
    <location>
        <begin position="1"/>
        <end position="24"/>
    </location>
</feature>
<feature type="domain" description="BTB" evidence="4">
    <location>
        <begin position="233"/>
        <end position="300"/>
    </location>
</feature>
<dbReference type="Pfam" id="PF00651">
    <property type="entry name" value="BTB"/>
    <property type="match status" value="1"/>
</dbReference>
<dbReference type="InterPro" id="IPR045005">
    <property type="entry name" value="BPM1-6"/>
</dbReference>
<dbReference type="Gene3D" id="1.25.40.420">
    <property type="match status" value="1"/>
</dbReference>
<dbReference type="Proteomes" id="UP000095767">
    <property type="component" value="Unassembled WGS sequence"/>
</dbReference>
<dbReference type="PANTHER" id="PTHR26379">
    <property type="entry name" value="BTB/POZ AND MATH DOMAIN-CONTAINING PROTEIN 1"/>
    <property type="match status" value="1"/>
</dbReference>
<dbReference type="PROSITE" id="PS50097">
    <property type="entry name" value="BTB"/>
    <property type="match status" value="1"/>
</dbReference>
<dbReference type="SUPFAM" id="SSF49599">
    <property type="entry name" value="TRAF domain-like"/>
    <property type="match status" value="1"/>
</dbReference>
<name>A0A1E5WIL3_9POAL</name>
<dbReference type="PROSITE" id="PS50144">
    <property type="entry name" value="MATH"/>
    <property type="match status" value="1"/>
</dbReference>
<evidence type="ECO:0000313" key="6">
    <source>
        <dbReference type="EMBL" id="OEL37213.1"/>
    </source>
</evidence>
<gene>
    <name evidence="6" type="ORF">BAE44_0001768</name>
</gene>
<evidence type="ECO:0000313" key="7">
    <source>
        <dbReference type="Proteomes" id="UP000095767"/>
    </source>
</evidence>
<feature type="compositionally biased region" description="Basic residues" evidence="3">
    <location>
        <begin position="1"/>
        <end position="12"/>
    </location>
</feature>
<comment type="caution">
    <text evidence="6">The sequence shown here is derived from an EMBL/GenBank/DDBJ whole genome shotgun (WGS) entry which is preliminary data.</text>
</comment>
<evidence type="ECO:0000259" key="4">
    <source>
        <dbReference type="PROSITE" id="PS50097"/>
    </source>
</evidence>
<comment type="pathway">
    <text evidence="1">Protein modification; protein ubiquitination.</text>
</comment>
<evidence type="ECO:0000256" key="2">
    <source>
        <dbReference type="ARBA" id="ARBA00010846"/>
    </source>
</evidence>
<feature type="domain" description="MATH" evidence="5">
    <location>
        <begin position="82"/>
        <end position="204"/>
    </location>
</feature>
<dbReference type="PANTHER" id="PTHR26379:SF409">
    <property type="entry name" value="BTB_POZ AND MATH DOMAIN-CONTAINING PROTEIN 1"/>
    <property type="match status" value="1"/>
</dbReference>
<dbReference type="InterPro" id="IPR000210">
    <property type="entry name" value="BTB/POZ_dom"/>
</dbReference>
<dbReference type="Gene3D" id="2.60.210.10">
    <property type="entry name" value="Apoptosis, Tumor Necrosis Factor Receptor Associated Protein 2, Chain A"/>
    <property type="match status" value="1"/>
</dbReference>
<dbReference type="Pfam" id="PF22486">
    <property type="entry name" value="MATH_2"/>
    <property type="match status" value="1"/>
</dbReference>
<organism evidence="6 7">
    <name type="scientific">Dichanthelium oligosanthes</name>
    <dbReference type="NCBI Taxonomy" id="888268"/>
    <lineage>
        <taxon>Eukaryota</taxon>
        <taxon>Viridiplantae</taxon>
        <taxon>Streptophyta</taxon>
        <taxon>Embryophyta</taxon>
        <taxon>Tracheophyta</taxon>
        <taxon>Spermatophyta</taxon>
        <taxon>Magnoliopsida</taxon>
        <taxon>Liliopsida</taxon>
        <taxon>Poales</taxon>
        <taxon>Poaceae</taxon>
        <taxon>PACMAD clade</taxon>
        <taxon>Panicoideae</taxon>
        <taxon>Panicodae</taxon>
        <taxon>Paniceae</taxon>
        <taxon>Dichantheliinae</taxon>
        <taxon>Dichanthelium</taxon>
    </lineage>
</organism>
<dbReference type="EMBL" id="LWDX02006293">
    <property type="protein sequence ID" value="OEL37213.1"/>
    <property type="molecule type" value="Genomic_DNA"/>
</dbReference>